<name>A0A0J7K6P6_LASNI</name>
<dbReference type="Pfam" id="PF19774">
    <property type="entry name" value="DUF6260"/>
    <property type="match status" value="1"/>
</dbReference>
<dbReference type="EMBL" id="LBMM01012594">
    <property type="protein sequence ID" value="KMQ86128.1"/>
    <property type="molecule type" value="Genomic_DNA"/>
</dbReference>
<keyword evidence="2" id="KW-0167">Capsid protein</keyword>
<keyword evidence="1" id="KW-0175">Coiled coil</keyword>
<feature type="non-terminal residue" evidence="2">
    <location>
        <position position="1"/>
    </location>
</feature>
<evidence type="ECO:0000313" key="2">
    <source>
        <dbReference type="EMBL" id="KMQ86128.1"/>
    </source>
</evidence>
<reference evidence="2 3" key="1">
    <citation type="submission" date="2015-04" db="EMBL/GenBank/DDBJ databases">
        <title>Lasius niger genome sequencing.</title>
        <authorList>
            <person name="Konorov E.A."/>
            <person name="Nikitin M.A."/>
            <person name="Kirill M.V."/>
            <person name="Chang P."/>
        </authorList>
    </citation>
    <scope>NUCLEOTIDE SEQUENCE [LARGE SCALE GENOMIC DNA]</scope>
    <source>
        <tissue evidence="2">Whole</tissue>
    </source>
</reference>
<organism evidence="2 3">
    <name type="scientific">Lasius niger</name>
    <name type="common">Black garden ant</name>
    <dbReference type="NCBI Taxonomy" id="67767"/>
    <lineage>
        <taxon>Eukaryota</taxon>
        <taxon>Metazoa</taxon>
        <taxon>Ecdysozoa</taxon>
        <taxon>Arthropoda</taxon>
        <taxon>Hexapoda</taxon>
        <taxon>Insecta</taxon>
        <taxon>Pterygota</taxon>
        <taxon>Neoptera</taxon>
        <taxon>Endopterygota</taxon>
        <taxon>Hymenoptera</taxon>
        <taxon>Apocrita</taxon>
        <taxon>Aculeata</taxon>
        <taxon>Formicoidea</taxon>
        <taxon>Formicidae</taxon>
        <taxon>Formicinae</taxon>
        <taxon>Lasius</taxon>
        <taxon>Lasius</taxon>
    </lineage>
</organism>
<feature type="coiled-coil region" evidence="1">
    <location>
        <begin position="325"/>
        <end position="388"/>
    </location>
</feature>
<evidence type="ECO:0000313" key="3">
    <source>
        <dbReference type="Proteomes" id="UP000036403"/>
    </source>
</evidence>
<keyword evidence="2" id="KW-0946">Virion</keyword>
<dbReference type="AlphaFoldDB" id="A0A0J7K6P6"/>
<accession>A0A0J7K6P6</accession>
<sequence length="390" mass="42718">EFTLLNDLMPLSRSVRLEESVYEYARTGGRGWAHTSMSGQIGAALDAKSYTFDGTMVPIHDSGFKFNWRDPVFNKGSALSSLADAQAGSVDDVRRQYVDYIWEGFRDAAGNFIKFDDKTWKGLRHDERVAQVTLTVNFATSTDPKAMRAAAIALRDVLKLQNYQYGQQTWYVSSEIMSNWEQYFDVNALRTVLEELKKLAGISDIKEDAELSGNEIVIIPLAAGVIAPIVGQAFGTVADPRQFYNSDYVWRTWGAAGLMVKQDINANLFAGANFQKLEVGKVYEVDEAVAGKWIADGKAEQSAEKKGEKLALEVATSTVPASVGASELQTKLDDALEQLKQAQAAAAAKDKEHADALEQLKQAQAVELAAEKQRADTAEAALAAATKKDK</sequence>
<dbReference type="Proteomes" id="UP000036403">
    <property type="component" value="Unassembled WGS sequence"/>
</dbReference>
<gene>
    <name evidence="2" type="ORF">RF55_14984</name>
</gene>
<evidence type="ECO:0000256" key="1">
    <source>
        <dbReference type="SAM" id="Coils"/>
    </source>
</evidence>
<dbReference type="PaxDb" id="67767-A0A0J7K6P6"/>
<comment type="caution">
    <text evidence="2">The sequence shown here is derived from an EMBL/GenBank/DDBJ whole genome shotgun (WGS) entry which is preliminary data.</text>
</comment>
<protein>
    <submittedName>
        <fullName evidence="2">Phage coat protein</fullName>
    </submittedName>
</protein>
<dbReference type="InterPro" id="IPR046227">
    <property type="entry name" value="DUF6260"/>
</dbReference>
<proteinExistence type="predicted"/>
<keyword evidence="3" id="KW-1185">Reference proteome</keyword>